<dbReference type="EMBL" id="QTSX02004971">
    <property type="protein sequence ID" value="KAJ9063475.1"/>
    <property type="molecule type" value="Genomic_DNA"/>
</dbReference>
<name>A0ACC2SMA3_9FUNG</name>
<comment type="caution">
    <text evidence="1">The sequence shown here is derived from an EMBL/GenBank/DDBJ whole genome shotgun (WGS) entry which is preliminary data.</text>
</comment>
<accession>A0ACC2SMA3</accession>
<organism evidence="1 2">
    <name type="scientific">Entomophthora muscae</name>
    <dbReference type="NCBI Taxonomy" id="34485"/>
    <lineage>
        <taxon>Eukaryota</taxon>
        <taxon>Fungi</taxon>
        <taxon>Fungi incertae sedis</taxon>
        <taxon>Zoopagomycota</taxon>
        <taxon>Entomophthoromycotina</taxon>
        <taxon>Entomophthoromycetes</taxon>
        <taxon>Entomophthorales</taxon>
        <taxon>Entomophthoraceae</taxon>
        <taxon>Entomophthora</taxon>
    </lineage>
</organism>
<gene>
    <name evidence="1" type="ORF">DSO57_1000062</name>
</gene>
<protein>
    <submittedName>
        <fullName evidence="1">Uncharacterized protein</fullName>
    </submittedName>
</protein>
<evidence type="ECO:0000313" key="2">
    <source>
        <dbReference type="Proteomes" id="UP001165960"/>
    </source>
</evidence>
<keyword evidence="2" id="KW-1185">Reference proteome</keyword>
<dbReference type="Proteomes" id="UP001165960">
    <property type="component" value="Unassembled WGS sequence"/>
</dbReference>
<reference evidence="1" key="1">
    <citation type="submission" date="2022-04" db="EMBL/GenBank/DDBJ databases">
        <title>Genome of the entomopathogenic fungus Entomophthora muscae.</title>
        <authorList>
            <person name="Elya C."/>
            <person name="Lovett B.R."/>
            <person name="Lee E."/>
            <person name="Macias A.M."/>
            <person name="Hajek A.E."/>
            <person name="De Bivort B.L."/>
            <person name="Kasson M.T."/>
            <person name="De Fine Licht H.H."/>
            <person name="Stajich J.E."/>
        </authorList>
    </citation>
    <scope>NUCLEOTIDE SEQUENCE</scope>
    <source>
        <strain evidence="1">Berkeley</strain>
    </source>
</reference>
<sequence length="96" mass="11091">MGSTSRTLGFATGLVFSSGFIYALKRNVHKDIASQQERLKDVEYQLQTAFLPEAKQAEIKDTRPLYREVHERPYILDLARSNKEHVKEVLVPQMKK</sequence>
<proteinExistence type="predicted"/>
<evidence type="ECO:0000313" key="1">
    <source>
        <dbReference type="EMBL" id="KAJ9063475.1"/>
    </source>
</evidence>